<gene>
    <name evidence="2" type="ORF">CBP51_07080</name>
</gene>
<accession>A0A266QA47</accession>
<organism evidence="2 3">
    <name type="scientific">Cellvibrio mixtus</name>
    <dbReference type="NCBI Taxonomy" id="39650"/>
    <lineage>
        <taxon>Bacteria</taxon>
        <taxon>Pseudomonadati</taxon>
        <taxon>Pseudomonadota</taxon>
        <taxon>Gammaproteobacteria</taxon>
        <taxon>Cellvibrionales</taxon>
        <taxon>Cellvibrionaceae</taxon>
        <taxon>Cellvibrio</taxon>
    </lineage>
</organism>
<feature type="signal peptide" evidence="1">
    <location>
        <begin position="1"/>
        <end position="20"/>
    </location>
</feature>
<protein>
    <submittedName>
        <fullName evidence="2">Uncharacterized protein</fullName>
    </submittedName>
</protein>
<evidence type="ECO:0000256" key="1">
    <source>
        <dbReference type="SAM" id="SignalP"/>
    </source>
</evidence>
<comment type="caution">
    <text evidence="2">The sequence shown here is derived from an EMBL/GenBank/DDBJ whole genome shotgun (WGS) entry which is preliminary data.</text>
</comment>
<dbReference type="RefSeq" id="WP_094984365.1">
    <property type="nucleotide sequence ID" value="NZ_NHNI01000001.1"/>
</dbReference>
<sequence>MFKKIVFSVSTFILSFSAQAAEFDYDIKVHRIGVDNDDKAYIRPVGQFTHQCAHNVIFFSLSSPSGKSFLTLITSAKLADKKLAIVSYEVNSSNQCWLISVEVE</sequence>
<keyword evidence="1" id="KW-0732">Signal</keyword>
<dbReference type="Proteomes" id="UP000216101">
    <property type="component" value="Unassembled WGS sequence"/>
</dbReference>
<feature type="chain" id="PRO_5012876482" evidence="1">
    <location>
        <begin position="21"/>
        <end position="104"/>
    </location>
</feature>
<keyword evidence="3" id="KW-1185">Reference proteome</keyword>
<evidence type="ECO:0000313" key="2">
    <source>
        <dbReference type="EMBL" id="OZY86767.1"/>
    </source>
</evidence>
<dbReference type="AlphaFoldDB" id="A0A266QA47"/>
<reference evidence="3" key="1">
    <citation type="submission" date="2017-05" db="EMBL/GenBank/DDBJ databases">
        <authorList>
            <person name="Barney B.M."/>
        </authorList>
    </citation>
    <scope>NUCLEOTIDE SEQUENCE [LARGE SCALE GENOMIC DNA]</scope>
    <source>
        <strain evidence="3">PSBB022</strain>
    </source>
</reference>
<dbReference type="EMBL" id="NHNI01000001">
    <property type="protein sequence ID" value="OZY86767.1"/>
    <property type="molecule type" value="Genomic_DNA"/>
</dbReference>
<evidence type="ECO:0000313" key="3">
    <source>
        <dbReference type="Proteomes" id="UP000216101"/>
    </source>
</evidence>
<proteinExistence type="predicted"/>
<name>A0A266QA47_9GAMM</name>